<name>A0A178BN27_9EURO</name>
<evidence type="ECO:0000256" key="6">
    <source>
        <dbReference type="ARBA" id="ARBA00022833"/>
    </source>
</evidence>
<evidence type="ECO:0000313" key="13">
    <source>
        <dbReference type="EMBL" id="OAL19050.1"/>
    </source>
</evidence>
<feature type="compositionally biased region" description="Basic and acidic residues" evidence="11">
    <location>
        <begin position="639"/>
        <end position="657"/>
    </location>
</feature>
<evidence type="ECO:0000256" key="1">
    <source>
        <dbReference type="ARBA" id="ARBA00004123"/>
    </source>
</evidence>
<dbReference type="InterPro" id="IPR002035">
    <property type="entry name" value="VWF_A"/>
</dbReference>
<dbReference type="Proteomes" id="UP000185904">
    <property type="component" value="Unassembled WGS sequence"/>
</dbReference>
<dbReference type="PANTHER" id="PTHR12695:SF2">
    <property type="entry name" value="GENERAL TRANSCRIPTION FACTOR IIH SUBUNIT 2-RELATED"/>
    <property type="match status" value="1"/>
</dbReference>
<evidence type="ECO:0000256" key="4">
    <source>
        <dbReference type="ARBA" id="ARBA00022763"/>
    </source>
</evidence>
<feature type="region of interest" description="Disordered" evidence="11">
    <location>
        <begin position="1"/>
        <end position="32"/>
    </location>
</feature>
<comment type="subcellular location">
    <subcellularLocation>
        <location evidence="1">Nucleus</location>
    </subcellularLocation>
</comment>
<keyword evidence="14" id="KW-1185">Reference proteome</keyword>
<dbReference type="PANTHER" id="PTHR12695">
    <property type="entry name" value="GENERAL TRANSCRIPTION FACTOR IIH SUBUNIT 2"/>
    <property type="match status" value="1"/>
</dbReference>
<dbReference type="SUPFAM" id="SSF53300">
    <property type="entry name" value="vWA-like"/>
    <property type="match status" value="1"/>
</dbReference>
<keyword evidence="4" id="KW-0227">DNA damage</keyword>
<organism evidence="13 14">
    <name type="scientific">Fonsecaea nubica</name>
    <dbReference type="NCBI Taxonomy" id="856822"/>
    <lineage>
        <taxon>Eukaryota</taxon>
        <taxon>Fungi</taxon>
        <taxon>Dikarya</taxon>
        <taxon>Ascomycota</taxon>
        <taxon>Pezizomycotina</taxon>
        <taxon>Eurotiomycetes</taxon>
        <taxon>Chaetothyriomycetidae</taxon>
        <taxon>Chaetothyriales</taxon>
        <taxon>Herpotrichiellaceae</taxon>
        <taxon>Fonsecaea</taxon>
    </lineage>
</organism>
<feature type="compositionally biased region" description="Basic and acidic residues" evidence="11">
    <location>
        <begin position="1132"/>
        <end position="1144"/>
    </location>
</feature>
<dbReference type="GO" id="GO:0006289">
    <property type="term" value="P:nucleotide-excision repair"/>
    <property type="evidence" value="ECO:0007669"/>
    <property type="project" value="TreeGrafter"/>
</dbReference>
<dbReference type="InterPro" id="IPR036465">
    <property type="entry name" value="vWFA_dom_sf"/>
</dbReference>
<evidence type="ECO:0000256" key="9">
    <source>
        <dbReference type="ARBA" id="ARBA00023204"/>
    </source>
</evidence>
<dbReference type="Pfam" id="PF04056">
    <property type="entry name" value="Ssl1"/>
    <property type="match status" value="1"/>
</dbReference>
<dbReference type="Gene3D" id="3.40.50.410">
    <property type="entry name" value="von Willebrand factor, type A domain"/>
    <property type="match status" value="1"/>
</dbReference>
<feature type="compositionally biased region" description="Basic and acidic residues" evidence="11">
    <location>
        <begin position="1167"/>
        <end position="1183"/>
    </location>
</feature>
<sequence length="1283" mass="143828">MPASGDEFVVDGSDDDAPRASTRGRAAARRANARESAQSFEVTRTWDLLIEGADGTITGAVEGLLEAGKRKRLLKDTTPLQRGIIRHLILILDMSLSMNEKDLRPTRYLLTLSYTESFIREFFEQNPISQLGIIGMRDGIALRISDMSGNPNSHLSALQKYRKEEPKGSPSLENALEMARAGLFHSPSHGTREILLVFGALHTSDPGDIHNTINSLVHDKIRATVIGLAAQVAICAELVSRTNDGGAVVDRAADTEDAVVTSYQSELITFRMPSRRLASDQNAGKIERTMPRRLRDHAEKPHTHPNAKLTFDLSNIRRKLNFDSNSLANSQKLAKRQRRDFIECRCHLTIWDNRDGASTLPLVTESSLCRVGRVQNGKDGTYVSIELEEPFIVKVSALKVPTSSHESKPDLEMSTKYFLEVKIIPCTADTEWPPIPIMGDSTGDHFTPDLRKLGVEELQGAIVARYTHLPTAPDRKAPLSVFYLSEGRTYRTKYGLEVISTWHKPEVSPPSSGKQSRGLDMDTFRFQKPKKFILPTRTRKEQPPLPEEATEELEVHYKFSETMVGSTDAAEHFRNTVVRGYGCPICVGWGSNNRLQELLSHLGSVHAEYVFSPSKQRRDRKSKRLTQLEMKVETLTGRKRAENDKAFPSNRGDRRSTGEGGPLQPLFSGNKPFSLSAPVKAAPRYPLASQIPDFRTPMRKKVKAIRLRTMYDEPEHVWTSITNRPVSPSEDPQSETDDEVDNSWQIDLHMENLDNLARQKGWSKSKRELTKRWDRHRMEEQLEHSRYVSNSLIRFARKHRAWLKNGDEELWQVFFDFLADLKETGVIDDNVVSDVNELVFLGPPLPTAHQEQETCENVTDHAEDGTSASEQQESATVKANTRVSDIPRTGVAQDAEPASQSAEAAHPRSVTPADAPSPADEQDKRKQGAVRQQRRPPTEYHCGACLQQIERAHRDTIYCTAENCPSPSTRYHKACAWDQLSAWRRGKFPLDGGVDSPLRDLSPAEELKLKHWACRGCTLMRWMIWRFTGPEEEEEEEEEEQEEVEEPPVPAPRVIPVRPKKREEVPLLRLAAMGSWRQRLRGMEAEEAKAKANAEDNEEGNGKGKEVVRDVVTPGECRTETPNENAPSMPMDNRDGTPFEDRMDLTTWYSSDIAIGNGEGPSGLNRADTRVRERSRTPADDRVVTPGRGRSRTPLGNRPGTPIRKRPGTPIADRMSLPTRVRMRMGSPMRTGNLQSRLKAAGPGLTLKSGSNAQEKAKVAARILAKNGRNGLSNLRFAESVPD</sequence>
<feature type="compositionally biased region" description="Polar residues" evidence="11">
    <location>
        <begin position="866"/>
        <end position="883"/>
    </location>
</feature>
<reference evidence="13 14" key="1">
    <citation type="submission" date="2016-03" db="EMBL/GenBank/DDBJ databases">
        <title>The draft genome sequence of Fonsecaea nubica causative agent of cutaneous subcutaneous infection in human host.</title>
        <authorList>
            <person name="Costa F."/>
            <person name="Sybren D.H."/>
            <person name="Raittz R.T."/>
            <person name="Weiss V.A."/>
            <person name="Leao A.C."/>
            <person name="Gomes R."/>
            <person name="De Souza E.M."/>
            <person name="Pedrosa F.O."/>
            <person name="Steffens M.B."/>
            <person name="Bombassaro A."/>
            <person name="Tadra-Sfeir M.Z."/>
            <person name="Moreno L.F."/>
            <person name="Najafzadeh M.J."/>
            <person name="Felipe M.S."/>
            <person name="Teixeira M."/>
            <person name="Sun J."/>
            <person name="Xi L."/>
            <person name="Castro M.A."/>
            <person name="Vicente V.A."/>
        </authorList>
    </citation>
    <scope>NUCLEOTIDE SEQUENCE [LARGE SCALE GENOMIC DNA]</scope>
    <source>
        <strain evidence="13 14">CBS 269.64</strain>
    </source>
</reference>
<evidence type="ECO:0000256" key="7">
    <source>
        <dbReference type="ARBA" id="ARBA00023015"/>
    </source>
</evidence>
<keyword evidence="3" id="KW-0479">Metal-binding</keyword>
<dbReference type="CDD" id="cd21552">
    <property type="entry name" value="VEFS-box_ctSUZ12-like"/>
    <property type="match status" value="1"/>
</dbReference>
<dbReference type="EMBL" id="LVCJ01000183">
    <property type="protein sequence ID" value="OAL19050.1"/>
    <property type="molecule type" value="Genomic_DNA"/>
</dbReference>
<evidence type="ECO:0000259" key="12">
    <source>
        <dbReference type="PROSITE" id="PS50234"/>
    </source>
</evidence>
<keyword evidence="10" id="KW-0539">Nucleus</keyword>
<evidence type="ECO:0000256" key="5">
    <source>
        <dbReference type="ARBA" id="ARBA00022771"/>
    </source>
</evidence>
<evidence type="ECO:0000256" key="3">
    <source>
        <dbReference type="ARBA" id="ARBA00022723"/>
    </source>
</evidence>
<evidence type="ECO:0000256" key="8">
    <source>
        <dbReference type="ARBA" id="ARBA00023163"/>
    </source>
</evidence>
<dbReference type="PROSITE" id="PS50234">
    <property type="entry name" value="VWFA"/>
    <property type="match status" value="1"/>
</dbReference>
<dbReference type="GO" id="GO:0005675">
    <property type="term" value="C:transcription factor TFIIH holo complex"/>
    <property type="evidence" value="ECO:0007669"/>
    <property type="project" value="TreeGrafter"/>
</dbReference>
<dbReference type="GO" id="GO:0008270">
    <property type="term" value="F:zinc ion binding"/>
    <property type="evidence" value="ECO:0007669"/>
    <property type="project" value="UniProtKB-KW"/>
</dbReference>
<keyword evidence="9" id="KW-0234">DNA repair</keyword>
<dbReference type="OrthoDB" id="166746at2759"/>
<proteinExistence type="inferred from homology"/>
<comment type="caution">
    <text evidence="13">The sequence shown here is derived from an EMBL/GenBank/DDBJ whole genome shotgun (WGS) entry which is preliminary data.</text>
</comment>
<keyword evidence="7" id="KW-0805">Transcription regulation</keyword>
<gene>
    <name evidence="13" type="ORF">AYO20_11686</name>
</gene>
<dbReference type="InterPro" id="IPR007198">
    <property type="entry name" value="Ssl1-like"/>
</dbReference>
<feature type="region of interest" description="Disordered" evidence="11">
    <location>
        <begin position="1031"/>
        <end position="1054"/>
    </location>
</feature>
<feature type="region of interest" description="Disordered" evidence="11">
    <location>
        <begin position="721"/>
        <end position="740"/>
    </location>
</feature>
<evidence type="ECO:0000256" key="10">
    <source>
        <dbReference type="ARBA" id="ARBA00023242"/>
    </source>
</evidence>
<dbReference type="RefSeq" id="XP_022494119.1">
    <property type="nucleotide sequence ID" value="XM_022649905.1"/>
</dbReference>
<feature type="domain" description="VWFA" evidence="12">
    <location>
        <begin position="87"/>
        <end position="267"/>
    </location>
</feature>
<evidence type="ECO:0000256" key="2">
    <source>
        <dbReference type="ARBA" id="ARBA00006092"/>
    </source>
</evidence>
<keyword evidence="6" id="KW-0862">Zinc</keyword>
<feature type="region of interest" description="Disordered" evidence="11">
    <location>
        <begin position="847"/>
        <end position="937"/>
    </location>
</feature>
<dbReference type="GeneID" id="34595058"/>
<feature type="region of interest" description="Disordered" evidence="11">
    <location>
        <begin position="634"/>
        <end position="671"/>
    </location>
</feature>
<dbReference type="GO" id="GO:0006357">
    <property type="term" value="P:regulation of transcription by RNA polymerase II"/>
    <property type="evidence" value="ECO:0007669"/>
    <property type="project" value="TreeGrafter"/>
</dbReference>
<comment type="similarity">
    <text evidence="2">Belongs to the GTF2H2 family.</text>
</comment>
<feature type="region of interest" description="Disordered" evidence="11">
    <location>
        <begin position="1116"/>
        <end position="1213"/>
    </location>
</feature>
<accession>A0A178BN27</accession>
<feature type="compositionally biased region" description="Acidic residues" evidence="11">
    <location>
        <begin position="1031"/>
        <end position="1046"/>
    </location>
</feature>
<keyword evidence="8" id="KW-0804">Transcription</keyword>
<dbReference type="SMART" id="SM00327">
    <property type="entry name" value="VWA"/>
    <property type="match status" value="1"/>
</dbReference>
<evidence type="ECO:0000313" key="14">
    <source>
        <dbReference type="Proteomes" id="UP000185904"/>
    </source>
</evidence>
<evidence type="ECO:0000256" key="11">
    <source>
        <dbReference type="SAM" id="MobiDB-lite"/>
    </source>
</evidence>
<keyword evidence="5" id="KW-0863">Zinc-finger</keyword>
<protein>
    <recommendedName>
        <fullName evidence="12">VWFA domain-containing protein</fullName>
    </recommendedName>
</protein>
<dbReference type="FunFam" id="3.40.50.410:FF:000015">
    <property type="entry name" value="General transcription factor IIH subunit 2"/>
    <property type="match status" value="1"/>
</dbReference>